<evidence type="ECO:0000313" key="2">
    <source>
        <dbReference type="Proteomes" id="UP000466345"/>
    </source>
</evidence>
<keyword evidence="2" id="KW-1185">Reference proteome</keyword>
<protein>
    <recommendedName>
        <fullName evidence="3">Transposase</fullName>
    </recommendedName>
</protein>
<evidence type="ECO:0000313" key="1">
    <source>
        <dbReference type="EMBL" id="MQY10223.1"/>
    </source>
</evidence>
<organism evidence="1 2">
    <name type="scientific">Streptomyces smaragdinus</name>
    <dbReference type="NCBI Taxonomy" id="2585196"/>
    <lineage>
        <taxon>Bacteria</taxon>
        <taxon>Bacillati</taxon>
        <taxon>Actinomycetota</taxon>
        <taxon>Actinomycetes</taxon>
        <taxon>Kitasatosporales</taxon>
        <taxon>Streptomycetaceae</taxon>
        <taxon>Streptomyces</taxon>
    </lineage>
</organism>
<accession>A0A7K0CA07</accession>
<dbReference type="Proteomes" id="UP000466345">
    <property type="component" value="Unassembled WGS sequence"/>
</dbReference>
<dbReference type="AlphaFoldDB" id="A0A7K0CA07"/>
<sequence length="162" mass="17291">MVWVGGGVVRVLAESFVVAGPSGVSVRTRLKHLTPGDVEVLRQVGAHLGSLVLADLKRRCADGAAYSAESWAVRKRALTPLSSSRWAGSITKASHDQWGLARRGQHAHIQNLQAGVATIEQRLSLPIGAKGSKRTPGGYGSKRTVPSRRGCRPGAFTCDNWD</sequence>
<comment type="caution">
    <text evidence="1">The sequence shown here is derived from an EMBL/GenBank/DDBJ whole genome shotgun (WGS) entry which is preliminary data.</text>
</comment>
<evidence type="ECO:0008006" key="3">
    <source>
        <dbReference type="Google" id="ProtNLM"/>
    </source>
</evidence>
<gene>
    <name evidence="1" type="ORF">SRB5_03300</name>
</gene>
<name>A0A7K0CA07_9ACTN</name>
<reference evidence="1 2" key="1">
    <citation type="submission" date="2019-10" db="EMBL/GenBank/DDBJ databases">
        <title>Streptomyces smaragdinus sp. nov. and Streptomyces fabii sp. nov., isolated from the gut of fungus growing-termite Macrotermes natalensis.</title>
        <authorList>
            <person name="Schwitalla J."/>
            <person name="Benndorf R."/>
            <person name="Martin K."/>
            <person name="De Beer W."/>
            <person name="Kaster A.-K."/>
            <person name="Vollmers J."/>
            <person name="Poulsen M."/>
            <person name="Beemelmanns C."/>
        </authorList>
    </citation>
    <scope>NUCLEOTIDE SEQUENCE [LARGE SCALE GENOMIC DNA]</scope>
    <source>
        <strain evidence="1 2">RB5</strain>
    </source>
</reference>
<proteinExistence type="predicted"/>
<dbReference type="EMBL" id="WEGJ01000001">
    <property type="protein sequence ID" value="MQY10223.1"/>
    <property type="molecule type" value="Genomic_DNA"/>
</dbReference>